<accession>A0A558D6Y4</accession>
<comment type="caution">
    <text evidence="1">The sequence shown here is derived from an EMBL/GenBank/DDBJ whole genome shotgun (WGS) entry which is preliminary data.</text>
</comment>
<dbReference type="Proteomes" id="UP000317355">
    <property type="component" value="Unassembled WGS sequence"/>
</dbReference>
<gene>
    <name evidence="1" type="ORF">FHK82_06680</name>
</gene>
<dbReference type="AlphaFoldDB" id="A0A558D6Y4"/>
<protein>
    <submittedName>
        <fullName evidence="1">DUF748 domain-containing protein</fullName>
    </submittedName>
</protein>
<dbReference type="EMBL" id="VMRY01000018">
    <property type="protein sequence ID" value="TVT56780.1"/>
    <property type="molecule type" value="Genomic_DNA"/>
</dbReference>
<organism evidence="1 2">
    <name type="scientific">Sedimenticola thiotaurini</name>
    <dbReference type="NCBI Taxonomy" id="1543721"/>
    <lineage>
        <taxon>Bacteria</taxon>
        <taxon>Pseudomonadati</taxon>
        <taxon>Pseudomonadota</taxon>
        <taxon>Gammaproteobacteria</taxon>
        <taxon>Chromatiales</taxon>
        <taxon>Sedimenticolaceae</taxon>
        <taxon>Sedimenticola</taxon>
    </lineage>
</organism>
<dbReference type="InterPro" id="IPR008023">
    <property type="entry name" value="DUF748"/>
</dbReference>
<evidence type="ECO:0000313" key="1">
    <source>
        <dbReference type="EMBL" id="TVT56780.1"/>
    </source>
</evidence>
<dbReference type="InterPro" id="IPR052894">
    <property type="entry name" value="AsmA-related"/>
</dbReference>
<reference evidence="1 2" key="1">
    <citation type="submission" date="2019-07" db="EMBL/GenBank/DDBJ databases">
        <title>The pathways for chlorine oxyanion respiration interact through the shared metabolite chlorate.</title>
        <authorList>
            <person name="Barnum T.P."/>
            <person name="Cheng Y."/>
            <person name="Hill K.A."/>
            <person name="Lucas L.N."/>
            <person name="Carlson H.K."/>
            <person name="Coates J.D."/>
        </authorList>
    </citation>
    <scope>NUCLEOTIDE SEQUENCE [LARGE SCALE GENOMIC DNA]</scope>
    <source>
        <strain evidence="1">BK-3</strain>
    </source>
</reference>
<proteinExistence type="predicted"/>
<dbReference type="Pfam" id="PF05359">
    <property type="entry name" value="DUF748"/>
    <property type="match status" value="2"/>
</dbReference>
<dbReference type="SUPFAM" id="SSF103088">
    <property type="entry name" value="OmpA-like"/>
    <property type="match status" value="1"/>
</dbReference>
<dbReference type="Gene3D" id="3.30.1330.60">
    <property type="entry name" value="OmpA-like domain"/>
    <property type="match status" value="1"/>
</dbReference>
<dbReference type="PANTHER" id="PTHR30441:SF8">
    <property type="entry name" value="DUF748 DOMAIN-CONTAINING PROTEIN"/>
    <property type="match status" value="1"/>
</dbReference>
<dbReference type="GO" id="GO:0005886">
    <property type="term" value="C:plasma membrane"/>
    <property type="evidence" value="ECO:0007669"/>
    <property type="project" value="TreeGrafter"/>
</dbReference>
<dbReference type="PANTHER" id="PTHR30441">
    <property type="entry name" value="DUF748 DOMAIN-CONTAINING PROTEIN"/>
    <property type="match status" value="1"/>
</dbReference>
<evidence type="ECO:0000313" key="2">
    <source>
        <dbReference type="Proteomes" id="UP000317355"/>
    </source>
</evidence>
<dbReference type="InterPro" id="IPR036737">
    <property type="entry name" value="OmpA-like_sf"/>
</dbReference>
<sequence>MPEAPTPTKSRKHNLLTTLALVAALFAITLTLLPHAIGYGIKELIKTQGGEQITLGNVDFNPFTAALRIEDLRISRETKEQLILPELELHLEWLPLWKKQVVITGLSLSDVEMQLLHDTQGKQITVGGMLFDLFQDESAERGTAWNLKLDQIKLKQVSLTYRAPQLSTQLTVNELTLKGINTADTEEPLSLDFEGAIEKASVKLHGELTPLSAAPAFTGEVSIKDLTLAPYSQILKSRIDQIKGILTTKGKLSIQQHATQLPETTYNGTLTLNDFLVADSHHNLSGSGLIWKGNLQIKPDNALVEGSLNTKNIQYQNNADLSYQHAKTDWSGRLTLHSKAEENTIKGSGKLILMQPDLKLVDNHISIEQIELALQQGSIILSKDDLQLTHTGELKLIGTNIASAESTLFSESTEWDGLTELKQTQAGIHTATNGTLNSRSFQLSNTKDNTTIGYTAIDWHGQLEIDQTAERIEVNPTGDLRIEGLKATDLSAELGLLAVDSINLKQLNHPEPGQVAADQMQLNAITIGSAPNNEKQRPQLFISTVTLRQPSFSPNNGLVIAHIDATGLQQQVRRNANKSWNHDRLIDAISRWSSSKEDQNSPPAEMLPIQIGQITLEGDSLINFHDQTTEPAYQTRLRPTRLTIVDINSRTPEKPSNLTLKGILGESSTVDFTGTVRPFATKPTFDLKGRIEGLELPTLSAYTIPLMGYKLQSGKANSDIQLTAKAGQLEGGSDLVINQLEVEPLNAEKMAALQTQLSIPLETALGMLKDRNNQIKLTLPINGDMDNINVDPSDAINQAIGRAMKKGAKTYLATALFPFGTLLTLVEMAGDAAAKVQLDPIPFDPGSSQIKSDQHPYLEKVAQLLNDRPEIHIRLCGVTVESDRLNLQQQAEQKRAKIALEKQADGKEKRSEEVAVTQPPIEISDDQLNTLAVERTHAIESYLSERHSIKGERLISCQPRIESDKQKTTPRADLLI</sequence>
<name>A0A558D6Y4_9GAMM</name>
<dbReference type="GO" id="GO:0090313">
    <property type="term" value="P:regulation of protein targeting to membrane"/>
    <property type="evidence" value="ECO:0007669"/>
    <property type="project" value="TreeGrafter"/>
</dbReference>